<accession>A0AAN8IYB0</accession>
<feature type="signal peptide" evidence="2">
    <location>
        <begin position="1"/>
        <end position="20"/>
    </location>
</feature>
<keyword evidence="2" id="KW-0732">Signal</keyword>
<dbReference type="AlphaFoldDB" id="A0AAN8IYB0"/>
<evidence type="ECO:0000256" key="2">
    <source>
        <dbReference type="SAM" id="SignalP"/>
    </source>
</evidence>
<feature type="chain" id="PRO_5042931682" description="Domain of unknown function DB domain-containing protein" evidence="2">
    <location>
        <begin position="21"/>
        <end position="585"/>
    </location>
</feature>
<comment type="caution">
    <text evidence="4">The sequence shown here is derived from an EMBL/GenBank/DDBJ whole genome shotgun (WGS) entry which is preliminary data.</text>
</comment>
<evidence type="ECO:0000259" key="3">
    <source>
        <dbReference type="Pfam" id="PF01682"/>
    </source>
</evidence>
<protein>
    <recommendedName>
        <fullName evidence="3">Domain of unknown function DB domain-containing protein</fullName>
    </recommendedName>
</protein>
<evidence type="ECO:0000313" key="4">
    <source>
        <dbReference type="EMBL" id="KAK5969124.1"/>
    </source>
</evidence>
<dbReference type="PANTHER" id="PTHR46705:SF4">
    <property type="entry name" value="DOMAIN OF UNKNOWN FUNCTION DB DOMAIN-CONTAINING PROTEIN"/>
    <property type="match status" value="1"/>
</dbReference>
<keyword evidence="5" id="KW-1185">Reference proteome</keyword>
<reference evidence="4 5" key="1">
    <citation type="submission" date="2019-10" db="EMBL/GenBank/DDBJ databases">
        <title>Assembly and Annotation for the nematode Trichostrongylus colubriformis.</title>
        <authorList>
            <person name="Martin J."/>
        </authorList>
    </citation>
    <scope>NUCLEOTIDE SEQUENCE [LARGE SCALE GENOMIC DNA]</scope>
    <source>
        <strain evidence="4">G859</strain>
        <tissue evidence="4">Whole worm</tissue>
    </source>
</reference>
<gene>
    <name evidence="4" type="ORF">GCK32_005863</name>
</gene>
<dbReference type="PANTHER" id="PTHR46705">
    <property type="entry name" value="PROTEIN CBG09805"/>
    <property type="match status" value="1"/>
</dbReference>
<dbReference type="Pfam" id="PF01682">
    <property type="entry name" value="DB"/>
    <property type="match status" value="1"/>
</dbReference>
<feature type="domain" description="Domain of unknown function DB" evidence="3">
    <location>
        <begin position="473"/>
        <end position="575"/>
    </location>
</feature>
<sequence length="585" mass="64955">MAFPWGLVLAGAILWGLMQATPPKPSAHSSESPDTPQLHLDPQPIFDDGTDAEFAQEQRITYPALGTNDITEKDMFDLNETSPTLYSRIEELQSNITAMEADVKAKHLFIDAVMQHLNAWRRENDPGSIDAYTVLTDALRKVPEASQKFLIDYLNFSDVFGNRTGDETEIPSDDDTVTGVTGAPLYSSTQDDQEGDIRKSLKVIESVLLAANNSLPIGLQRNDSLTLTIHIIRLTLTNRIPLTFHDIKPIFVALSKSSHSISEYFTSRSDPPRDRYGNVLYNTPTPKVQTEKLDFAAIAMKDVLKVLCDIAVKLNTRGLLLKSYFEFNLGEKRNFVNALGAQCENTRYTHFSSRHISMDCISHYCPILLLRKETIKMHSIRCFASGVCGGIGFGGPCMGGGIPPIPPPPCAGGIGMGCGAGYTCGAYGCYRSRARVHGAGTVHNGLVSMGASRISQFRRPEMTRDPNVLFMDCCEQRGLPDACLRHCTYNTFRKDTLIRMYFKQDACPVQATAEIQFCAAQGRDHRACCERNGVTTTLAGVKCLTFCDQRPGNVTMLDMSYVPCYERFENMKACFWHDTVNRLKK</sequence>
<evidence type="ECO:0000313" key="5">
    <source>
        <dbReference type="Proteomes" id="UP001331761"/>
    </source>
</evidence>
<dbReference type="EMBL" id="WIXE01020568">
    <property type="protein sequence ID" value="KAK5969124.1"/>
    <property type="molecule type" value="Genomic_DNA"/>
</dbReference>
<organism evidence="4 5">
    <name type="scientific">Trichostrongylus colubriformis</name>
    <name type="common">Black scour worm</name>
    <dbReference type="NCBI Taxonomy" id="6319"/>
    <lineage>
        <taxon>Eukaryota</taxon>
        <taxon>Metazoa</taxon>
        <taxon>Ecdysozoa</taxon>
        <taxon>Nematoda</taxon>
        <taxon>Chromadorea</taxon>
        <taxon>Rhabditida</taxon>
        <taxon>Rhabditina</taxon>
        <taxon>Rhabditomorpha</taxon>
        <taxon>Strongyloidea</taxon>
        <taxon>Trichostrongylidae</taxon>
        <taxon>Trichostrongylus</taxon>
    </lineage>
</organism>
<evidence type="ECO:0000256" key="1">
    <source>
        <dbReference type="SAM" id="MobiDB-lite"/>
    </source>
</evidence>
<name>A0AAN8IYB0_TRICO</name>
<dbReference type="Proteomes" id="UP001331761">
    <property type="component" value="Unassembled WGS sequence"/>
</dbReference>
<dbReference type="InterPro" id="IPR002602">
    <property type="entry name" value="DB"/>
</dbReference>
<proteinExistence type="predicted"/>
<feature type="region of interest" description="Disordered" evidence="1">
    <location>
        <begin position="21"/>
        <end position="49"/>
    </location>
</feature>